<keyword evidence="7" id="KW-0902">Two-component regulatory system</keyword>
<evidence type="ECO:0000256" key="6">
    <source>
        <dbReference type="ARBA" id="ARBA00022777"/>
    </source>
</evidence>
<dbReference type="InterPro" id="IPR036890">
    <property type="entry name" value="HATPase_C_sf"/>
</dbReference>
<evidence type="ECO:0000256" key="3">
    <source>
        <dbReference type="ARBA" id="ARBA00012438"/>
    </source>
</evidence>
<sequence>MGPDDEEVVHRTDHRSGRPGALPDTAAELAQLGAMGELLPDGLVVVGGDRVVRFANGEALRILERTPAEILDRPVSEGLTLRDKYGRDWWAHTDPWGGLTTRTGHREKLLVGPAGNDLLVTARYLRADRGGPVERVMLGLRDAEARLRAERDQATVLTTVAHELRAPLTSVAGFTSSLLRRWERFTDAQKKMMIETIESDANRLTRLITELLDISRLDTHALSLRLGPVDLHDVLTGHVLRHELGRRPGSVQLRLGTRAEQEGLPELWADTDRLEQVFHNLVENGLRHGSGVVTVTLERDGHADGDGHARGRTGSDRPDAVTVTIDDEGDGIPPEHREKVFGRFWHGPSNASTGLGLYVVKGLVEAHGGSVWADGNETGGARFVVRLPSGLPDLVGP</sequence>
<gene>
    <name evidence="10" type="ORF">DFJ68_0630</name>
</gene>
<dbReference type="Gene3D" id="3.30.565.10">
    <property type="entry name" value="Histidine kinase-like ATPase, C-terminal domain"/>
    <property type="match status" value="1"/>
</dbReference>
<feature type="region of interest" description="Disordered" evidence="8">
    <location>
        <begin position="1"/>
        <end position="22"/>
    </location>
</feature>
<dbReference type="InterPro" id="IPR004358">
    <property type="entry name" value="Sig_transdc_His_kin-like_C"/>
</dbReference>
<dbReference type="PANTHER" id="PTHR43711">
    <property type="entry name" value="TWO-COMPONENT HISTIDINE KINASE"/>
    <property type="match status" value="1"/>
</dbReference>
<comment type="catalytic activity">
    <reaction evidence="1">
        <text>ATP + protein L-histidine = ADP + protein N-phospho-L-histidine.</text>
        <dbReference type="EC" id="2.7.13.3"/>
    </reaction>
</comment>
<name>A0A495XWK5_9MICO</name>
<comment type="caution">
    <text evidence="10">The sequence shown here is derived from an EMBL/GenBank/DDBJ whole genome shotgun (WGS) entry which is preliminary data.</text>
</comment>
<dbReference type="InterPro" id="IPR036097">
    <property type="entry name" value="HisK_dim/P_sf"/>
</dbReference>
<dbReference type="SUPFAM" id="SSF55785">
    <property type="entry name" value="PYP-like sensor domain (PAS domain)"/>
    <property type="match status" value="1"/>
</dbReference>
<dbReference type="InterPro" id="IPR003661">
    <property type="entry name" value="HisK_dim/P_dom"/>
</dbReference>
<dbReference type="SUPFAM" id="SSF55874">
    <property type="entry name" value="ATPase domain of HSP90 chaperone/DNA topoisomerase II/histidine kinase"/>
    <property type="match status" value="1"/>
</dbReference>
<dbReference type="Gene3D" id="3.30.450.20">
    <property type="entry name" value="PAS domain"/>
    <property type="match status" value="1"/>
</dbReference>
<protein>
    <recommendedName>
        <fullName evidence="3">histidine kinase</fullName>
        <ecNumber evidence="3">2.7.13.3</ecNumber>
    </recommendedName>
</protein>
<organism evidence="10 11">
    <name type="scientific">Terracoccus luteus</name>
    <dbReference type="NCBI Taxonomy" id="53356"/>
    <lineage>
        <taxon>Bacteria</taxon>
        <taxon>Bacillati</taxon>
        <taxon>Actinomycetota</taxon>
        <taxon>Actinomycetes</taxon>
        <taxon>Micrococcales</taxon>
        <taxon>Intrasporangiaceae</taxon>
        <taxon>Terracoccus</taxon>
    </lineage>
</organism>
<keyword evidence="6 10" id="KW-0418">Kinase</keyword>
<keyword evidence="11" id="KW-1185">Reference proteome</keyword>
<dbReference type="Pfam" id="PF00512">
    <property type="entry name" value="HisKA"/>
    <property type="match status" value="1"/>
</dbReference>
<dbReference type="OrthoDB" id="9757990at2"/>
<dbReference type="EC" id="2.7.13.3" evidence="3"/>
<proteinExistence type="predicted"/>
<evidence type="ECO:0000256" key="2">
    <source>
        <dbReference type="ARBA" id="ARBA00004236"/>
    </source>
</evidence>
<evidence type="ECO:0000256" key="4">
    <source>
        <dbReference type="ARBA" id="ARBA00022553"/>
    </source>
</evidence>
<evidence type="ECO:0000256" key="5">
    <source>
        <dbReference type="ARBA" id="ARBA00022679"/>
    </source>
</evidence>
<evidence type="ECO:0000259" key="9">
    <source>
        <dbReference type="PROSITE" id="PS50109"/>
    </source>
</evidence>
<keyword evidence="4" id="KW-0597">Phosphoprotein</keyword>
<evidence type="ECO:0000313" key="10">
    <source>
        <dbReference type="EMBL" id="RKT77214.1"/>
    </source>
</evidence>
<evidence type="ECO:0000256" key="8">
    <source>
        <dbReference type="SAM" id="MobiDB-lite"/>
    </source>
</evidence>
<dbReference type="GO" id="GO:0000155">
    <property type="term" value="F:phosphorelay sensor kinase activity"/>
    <property type="evidence" value="ECO:0007669"/>
    <property type="project" value="InterPro"/>
</dbReference>
<dbReference type="Proteomes" id="UP000278440">
    <property type="component" value="Unassembled WGS sequence"/>
</dbReference>
<dbReference type="AlphaFoldDB" id="A0A495XWK5"/>
<dbReference type="EMBL" id="RBXT01000001">
    <property type="protein sequence ID" value="RKT77214.1"/>
    <property type="molecule type" value="Genomic_DNA"/>
</dbReference>
<dbReference type="Gene3D" id="1.10.287.130">
    <property type="match status" value="1"/>
</dbReference>
<dbReference type="SUPFAM" id="SSF47384">
    <property type="entry name" value="Homodimeric domain of signal transducing histidine kinase"/>
    <property type="match status" value="1"/>
</dbReference>
<dbReference type="SMART" id="SM00387">
    <property type="entry name" value="HATPase_c"/>
    <property type="match status" value="1"/>
</dbReference>
<keyword evidence="5" id="KW-0808">Transferase</keyword>
<accession>A0A495XWK5</accession>
<dbReference type="PANTHER" id="PTHR43711:SF1">
    <property type="entry name" value="HISTIDINE KINASE 1"/>
    <property type="match status" value="1"/>
</dbReference>
<dbReference type="InterPro" id="IPR035965">
    <property type="entry name" value="PAS-like_dom_sf"/>
</dbReference>
<dbReference type="SMART" id="SM00388">
    <property type="entry name" value="HisKA"/>
    <property type="match status" value="1"/>
</dbReference>
<reference evidence="10 11" key="1">
    <citation type="submission" date="2018-10" db="EMBL/GenBank/DDBJ databases">
        <title>Sequencing the genomes of 1000 actinobacteria strains.</title>
        <authorList>
            <person name="Klenk H.-P."/>
        </authorList>
    </citation>
    <scope>NUCLEOTIDE SEQUENCE [LARGE SCALE GENOMIC DNA]</scope>
    <source>
        <strain evidence="10 11">DSM 44267</strain>
    </source>
</reference>
<dbReference type="CDD" id="cd00075">
    <property type="entry name" value="HATPase"/>
    <property type="match status" value="1"/>
</dbReference>
<evidence type="ECO:0000313" key="11">
    <source>
        <dbReference type="Proteomes" id="UP000278440"/>
    </source>
</evidence>
<dbReference type="PROSITE" id="PS50109">
    <property type="entry name" value="HIS_KIN"/>
    <property type="match status" value="1"/>
</dbReference>
<dbReference type="CDD" id="cd00082">
    <property type="entry name" value="HisKA"/>
    <property type="match status" value="1"/>
</dbReference>
<dbReference type="InterPro" id="IPR003594">
    <property type="entry name" value="HATPase_dom"/>
</dbReference>
<dbReference type="InterPro" id="IPR005467">
    <property type="entry name" value="His_kinase_dom"/>
</dbReference>
<dbReference type="PRINTS" id="PR00344">
    <property type="entry name" value="BCTRLSENSOR"/>
</dbReference>
<dbReference type="Pfam" id="PF02518">
    <property type="entry name" value="HATPase_c"/>
    <property type="match status" value="1"/>
</dbReference>
<evidence type="ECO:0000256" key="1">
    <source>
        <dbReference type="ARBA" id="ARBA00000085"/>
    </source>
</evidence>
<dbReference type="InterPro" id="IPR050736">
    <property type="entry name" value="Sensor_HK_Regulatory"/>
</dbReference>
<feature type="domain" description="Histidine kinase" evidence="9">
    <location>
        <begin position="159"/>
        <end position="391"/>
    </location>
</feature>
<comment type="subcellular location">
    <subcellularLocation>
        <location evidence="2">Cell membrane</location>
    </subcellularLocation>
</comment>
<dbReference type="RefSeq" id="WP_121030947.1">
    <property type="nucleotide sequence ID" value="NZ_RBXT01000001.1"/>
</dbReference>
<dbReference type="GO" id="GO:0005886">
    <property type="term" value="C:plasma membrane"/>
    <property type="evidence" value="ECO:0007669"/>
    <property type="project" value="UniProtKB-SubCell"/>
</dbReference>
<evidence type="ECO:0000256" key="7">
    <source>
        <dbReference type="ARBA" id="ARBA00023012"/>
    </source>
</evidence>